<dbReference type="EMBL" id="SNRX01000006">
    <property type="protein sequence ID" value="KAA6302683.1"/>
    <property type="molecule type" value="Genomic_DNA"/>
</dbReference>
<dbReference type="FunFam" id="3.40.47.10:FF:000018">
    <property type="entry name" value="3-oxoacyl-[acyl-carrier-protein] synthase 2"/>
    <property type="match status" value="1"/>
</dbReference>
<keyword evidence="9 11" id="KW-0275">Fatty acid biosynthesis</keyword>
<name>A0A5M8P2L4_9BACT</name>
<comment type="similarity">
    <text evidence="2 11 13">Belongs to the thiolase-like superfamily. Beta-ketoacyl-ACP synthases family.</text>
</comment>
<accession>A0A5M8P2L4</accession>
<comment type="catalytic activity">
    <reaction evidence="11">
        <text>a fatty acyl-[ACP] + malonyl-[ACP] + H(+) = a 3-oxoacyl-[ACP] + holo-[ACP] + CO2</text>
        <dbReference type="Rhea" id="RHEA:22836"/>
        <dbReference type="Rhea" id="RHEA-COMP:9623"/>
        <dbReference type="Rhea" id="RHEA-COMP:9685"/>
        <dbReference type="Rhea" id="RHEA-COMP:9916"/>
        <dbReference type="Rhea" id="RHEA-COMP:14125"/>
        <dbReference type="ChEBI" id="CHEBI:15378"/>
        <dbReference type="ChEBI" id="CHEBI:16526"/>
        <dbReference type="ChEBI" id="CHEBI:64479"/>
        <dbReference type="ChEBI" id="CHEBI:78449"/>
        <dbReference type="ChEBI" id="CHEBI:78776"/>
        <dbReference type="ChEBI" id="CHEBI:138651"/>
    </reaction>
</comment>
<evidence type="ECO:0000313" key="15">
    <source>
        <dbReference type="EMBL" id="KAA6302683.1"/>
    </source>
</evidence>
<keyword evidence="5 11" id="KW-0444">Lipid biosynthesis</keyword>
<feature type="active site" description="For beta-ketoacyl synthase activity" evidence="12">
    <location>
        <position position="179"/>
    </location>
</feature>
<evidence type="ECO:0000256" key="5">
    <source>
        <dbReference type="ARBA" id="ARBA00022516"/>
    </source>
</evidence>
<dbReference type="InterPro" id="IPR014030">
    <property type="entry name" value="Ketoacyl_synth_N"/>
</dbReference>
<dbReference type="GO" id="GO:0004315">
    <property type="term" value="F:3-oxoacyl-[acyl-carrier-protein] synthase activity"/>
    <property type="evidence" value="ECO:0007669"/>
    <property type="project" value="UniProtKB-UniRule"/>
</dbReference>
<evidence type="ECO:0000256" key="2">
    <source>
        <dbReference type="ARBA" id="ARBA00008467"/>
    </source>
</evidence>
<evidence type="ECO:0000256" key="1">
    <source>
        <dbReference type="ARBA" id="ARBA00005194"/>
    </source>
</evidence>
<evidence type="ECO:0000256" key="4">
    <source>
        <dbReference type="ARBA" id="ARBA00014657"/>
    </source>
</evidence>
<comment type="pathway">
    <text evidence="1 11">Lipid metabolism; fatty acid biosynthesis.</text>
</comment>
<evidence type="ECO:0000256" key="7">
    <source>
        <dbReference type="ARBA" id="ARBA00022832"/>
    </source>
</evidence>
<evidence type="ECO:0000256" key="3">
    <source>
        <dbReference type="ARBA" id="ARBA00012356"/>
    </source>
</evidence>
<dbReference type="UniPathway" id="UPA00094"/>
<dbReference type="Pfam" id="PF02801">
    <property type="entry name" value="Ketoacyl-synt_C"/>
    <property type="match status" value="1"/>
</dbReference>
<dbReference type="Gene3D" id="3.40.47.10">
    <property type="match status" value="1"/>
</dbReference>
<dbReference type="GO" id="GO:0006633">
    <property type="term" value="P:fatty acid biosynthetic process"/>
    <property type="evidence" value="ECO:0007669"/>
    <property type="project" value="UniProtKB-UniRule"/>
</dbReference>
<sequence length="433" mass="45486">MELKRVVVTGLGAITPLGNDVETTWKSLINGVNGAGPITLFDTSKFKTQFACEVKDFDPTIHIDKKEAKKMDRYAQFAVVAAKEAIADARLVEDASVKKDTPSGEKPLVDTNRVGVVFSSGIGGIATFEQEVGNYFQNEDKGPRLNPYFIPKMIGDIAAGHISILYGFRGPNYGIVSACASSTNGTVSAFDLIRLGKADAIVTGGAEAAITVAGIGGFNAMHALSVRNDSPETASRPFSASRDGFVMGEGGACLVLEELEHALARGAKIYAEVVGGGASGDAYHLTASHPEGIGAILVMQSALADAHMKPSDIDYINVHGTSTPVGDPSEVKAIKEVFGESAYKLNISSTKSMTGHMLGAAGAVEALACILAVQNDIVPPTINHTPGDEDAEIDYGLNYTFNTAEKRPVRAALSNTFGFGGHNACIIVKKFVK</sequence>
<keyword evidence="7" id="KW-0276">Fatty acid metabolism</keyword>
<dbReference type="InterPro" id="IPR017568">
    <property type="entry name" value="3-oxoacyl-ACP_synth-2"/>
</dbReference>
<dbReference type="GO" id="GO:0005829">
    <property type="term" value="C:cytosol"/>
    <property type="evidence" value="ECO:0007669"/>
    <property type="project" value="TreeGrafter"/>
</dbReference>
<feature type="domain" description="Ketosynthase family 3 (KS3)" evidence="14">
    <location>
        <begin position="3"/>
        <end position="430"/>
    </location>
</feature>
<protein>
    <recommendedName>
        <fullName evidence="4 11">3-oxoacyl-[acyl-carrier-protein] synthase 2</fullName>
        <ecNumber evidence="3 11">2.3.1.179</ecNumber>
    </recommendedName>
</protein>
<dbReference type="PANTHER" id="PTHR11712:SF336">
    <property type="entry name" value="3-OXOACYL-[ACYL-CARRIER-PROTEIN] SYNTHASE, MITOCHONDRIAL"/>
    <property type="match status" value="1"/>
</dbReference>
<keyword evidence="10 11" id="KW-0012">Acyltransferase</keyword>
<dbReference type="PIRSF" id="PIRSF000447">
    <property type="entry name" value="KAS_II"/>
    <property type="match status" value="1"/>
</dbReference>
<dbReference type="NCBIfam" id="NF005589">
    <property type="entry name" value="PRK07314.1"/>
    <property type="match status" value="1"/>
</dbReference>
<evidence type="ECO:0000256" key="9">
    <source>
        <dbReference type="ARBA" id="ARBA00023160"/>
    </source>
</evidence>
<dbReference type="InterPro" id="IPR014031">
    <property type="entry name" value="Ketoacyl_synth_C"/>
</dbReference>
<dbReference type="EC" id="2.3.1.179" evidence="3 11"/>
<dbReference type="InterPro" id="IPR020841">
    <property type="entry name" value="PKS_Beta-ketoAc_synthase_dom"/>
</dbReference>
<proteinExistence type="inferred from homology"/>
<evidence type="ECO:0000256" key="8">
    <source>
        <dbReference type="ARBA" id="ARBA00023098"/>
    </source>
</evidence>
<evidence type="ECO:0000256" key="6">
    <source>
        <dbReference type="ARBA" id="ARBA00022679"/>
    </source>
</evidence>
<comment type="caution">
    <text evidence="15">The sequence shown here is derived from an EMBL/GenBank/DDBJ whole genome shotgun (WGS) entry which is preliminary data.</text>
</comment>
<comment type="function">
    <text evidence="11">Involved in the type II fatty acid elongation cycle. Catalyzes the elongation of a wide range of acyl-ACP by the addition of two carbons from malonyl-ACP to an acyl acceptor. Can efficiently catalyze the conversion of palmitoleoyl-ACP (cis-hexadec-9-enoyl-ACP) to cis-vaccenoyl-ACP (cis-octadec-11-enoyl-ACP), an essential step in the thermal regulation of fatty acid composition.</text>
</comment>
<evidence type="ECO:0000256" key="13">
    <source>
        <dbReference type="RuleBase" id="RU003694"/>
    </source>
</evidence>
<dbReference type="SMART" id="SM00825">
    <property type="entry name" value="PKS_KS"/>
    <property type="match status" value="1"/>
</dbReference>
<dbReference type="PROSITE" id="PS52004">
    <property type="entry name" value="KS3_2"/>
    <property type="match status" value="1"/>
</dbReference>
<keyword evidence="8" id="KW-0443">Lipid metabolism</keyword>
<organism evidence="15 16">
    <name type="scientific">Candidatus Ordinivivax streblomastigis</name>
    <dbReference type="NCBI Taxonomy" id="2540710"/>
    <lineage>
        <taxon>Bacteria</taxon>
        <taxon>Pseudomonadati</taxon>
        <taxon>Bacteroidota</taxon>
        <taxon>Bacteroidia</taxon>
        <taxon>Bacteroidales</taxon>
        <taxon>Candidatus Ordinivivax</taxon>
    </lineage>
</organism>
<evidence type="ECO:0000256" key="11">
    <source>
        <dbReference type="PIRNR" id="PIRNR000447"/>
    </source>
</evidence>
<dbReference type="PANTHER" id="PTHR11712">
    <property type="entry name" value="POLYKETIDE SYNTHASE-RELATED"/>
    <property type="match status" value="1"/>
</dbReference>
<comment type="catalytic activity">
    <reaction evidence="11">
        <text>(9Z)-hexadecenoyl-[ACP] + malonyl-[ACP] + H(+) = 3-oxo-(11Z)-octadecenoyl-[ACP] + holo-[ACP] + CO2</text>
        <dbReference type="Rhea" id="RHEA:55040"/>
        <dbReference type="Rhea" id="RHEA-COMP:9623"/>
        <dbReference type="Rhea" id="RHEA-COMP:9685"/>
        <dbReference type="Rhea" id="RHEA-COMP:10800"/>
        <dbReference type="Rhea" id="RHEA-COMP:14074"/>
        <dbReference type="ChEBI" id="CHEBI:15378"/>
        <dbReference type="ChEBI" id="CHEBI:16526"/>
        <dbReference type="ChEBI" id="CHEBI:64479"/>
        <dbReference type="ChEBI" id="CHEBI:78449"/>
        <dbReference type="ChEBI" id="CHEBI:83989"/>
        <dbReference type="ChEBI" id="CHEBI:138538"/>
        <dbReference type="EC" id="2.3.1.179"/>
    </reaction>
</comment>
<dbReference type="SUPFAM" id="SSF53901">
    <property type="entry name" value="Thiolase-like"/>
    <property type="match status" value="2"/>
</dbReference>
<evidence type="ECO:0000313" key="16">
    <source>
        <dbReference type="Proteomes" id="UP000324575"/>
    </source>
</evidence>
<evidence type="ECO:0000259" key="14">
    <source>
        <dbReference type="PROSITE" id="PS52004"/>
    </source>
</evidence>
<gene>
    <name evidence="15" type="ORF">EZS26_001190</name>
</gene>
<dbReference type="Proteomes" id="UP000324575">
    <property type="component" value="Unassembled WGS sequence"/>
</dbReference>
<dbReference type="CDD" id="cd00834">
    <property type="entry name" value="KAS_I_II"/>
    <property type="match status" value="1"/>
</dbReference>
<dbReference type="Pfam" id="PF00109">
    <property type="entry name" value="ketoacyl-synt"/>
    <property type="match status" value="1"/>
</dbReference>
<keyword evidence="6 11" id="KW-0808">Transferase</keyword>
<dbReference type="AlphaFoldDB" id="A0A5M8P2L4"/>
<reference evidence="15 16" key="1">
    <citation type="submission" date="2019-03" db="EMBL/GenBank/DDBJ databases">
        <title>Single cell metagenomics reveals metabolic interactions within the superorganism composed of flagellate Streblomastix strix and complex community of Bacteroidetes bacteria on its surface.</title>
        <authorList>
            <person name="Treitli S.C."/>
            <person name="Kolisko M."/>
            <person name="Husnik F."/>
            <person name="Keeling P."/>
            <person name="Hampl V."/>
        </authorList>
    </citation>
    <scope>NUCLEOTIDE SEQUENCE [LARGE SCALE GENOMIC DNA]</scope>
    <source>
        <strain evidence="15">St1</strain>
    </source>
</reference>
<dbReference type="InterPro" id="IPR000794">
    <property type="entry name" value="Beta-ketoacyl_synthase"/>
</dbReference>
<evidence type="ECO:0000256" key="12">
    <source>
        <dbReference type="PIRSR" id="PIRSR000447-1"/>
    </source>
</evidence>
<evidence type="ECO:0000256" key="10">
    <source>
        <dbReference type="ARBA" id="ARBA00023315"/>
    </source>
</evidence>
<dbReference type="NCBIfam" id="TIGR03150">
    <property type="entry name" value="fabF"/>
    <property type="match status" value="1"/>
</dbReference>
<dbReference type="InterPro" id="IPR016039">
    <property type="entry name" value="Thiolase-like"/>
</dbReference>